<name>X1JEY2_9ZZZZ</name>
<sequence>ATRQESGLYYYMAVNYNTTNKIESLPSDVKEHWVRRYYVGDIRQADVP</sequence>
<feature type="non-terminal residue" evidence="1">
    <location>
        <position position="1"/>
    </location>
</feature>
<accession>X1JEY2</accession>
<gene>
    <name evidence="1" type="ORF">S03H2_72713</name>
</gene>
<protein>
    <submittedName>
        <fullName evidence="1">Uncharacterized protein</fullName>
    </submittedName>
</protein>
<proteinExistence type="predicted"/>
<evidence type="ECO:0000313" key="1">
    <source>
        <dbReference type="EMBL" id="GAH92532.1"/>
    </source>
</evidence>
<feature type="non-terminal residue" evidence="1">
    <location>
        <position position="48"/>
    </location>
</feature>
<comment type="caution">
    <text evidence="1">The sequence shown here is derived from an EMBL/GenBank/DDBJ whole genome shotgun (WGS) entry which is preliminary data.</text>
</comment>
<dbReference type="AlphaFoldDB" id="X1JEY2"/>
<organism evidence="1">
    <name type="scientific">marine sediment metagenome</name>
    <dbReference type="NCBI Taxonomy" id="412755"/>
    <lineage>
        <taxon>unclassified sequences</taxon>
        <taxon>metagenomes</taxon>
        <taxon>ecological metagenomes</taxon>
    </lineage>
</organism>
<reference evidence="1" key="1">
    <citation type="journal article" date="2014" name="Front. Microbiol.">
        <title>High frequency of phylogenetically diverse reductive dehalogenase-homologous genes in deep subseafloor sedimentary metagenomes.</title>
        <authorList>
            <person name="Kawai M."/>
            <person name="Futagami T."/>
            <person name="Toyoda A."/>
            <person name="Takaki Y."/>
            <person name="Nishi S."/>
            <person name="Hori S."/>
            <person name="Arai W."/>
            <person name="Tsubouchi T."/>
            <person name="Morono Y."/>
            <person name="Uchiyama I."/>
            <person name="Ito T."/>
            <person name="Fujiyama A."/>
            <person name="Inagaki F."/>
            <person name="Takami H."/>
        </authorList>
    </citation>
    <scope>NUCLEOTIDE SEQUENCE</scope>
    <source>
        <strain evidence="1">Expedition CK06-06</strain>
    </source>
</reference>
<dbReference type="EMBL" id="BARU01049346">
    <property type="protein sequence ID" value="GAH92532.1"/>
    <property type="molecule type" value="Genomic_DNA"/>
</dbReference>